<reference evidence="1 2" key="1">
    <citation type="submission" date="2020-10" db="EMBL/GenBank/DDBJ databases">
        <title>Plant Genome Project.</title>
        <authorList>
            <person name="Zhang R.-G."/>
        </authorList>
    </citation>
    <scope>NUCLEOTIDE SEQUENCE [LARGE SCALE GENOMIC DNA]</scope>
    <source>
        <strain evidence="1">FAFU-HL-1</strain>
        <tissue evidence="1">Leaf</tissue>
    </source>
</reference>
<evidence type="ECO:0000313" key="2">
    <source>
        <dbReference type="Proteomes" id="UP000657918"/>
    </source>
</evidence>
<dbReference type="EMBL" id="JADGMS010000003">
    <property type="protein sequence ID" value="KAF9685449.1"/>
    <property type="molecule type" value="Genomic_DNA"/>
</dbReference>
<sequence length="121" mass="13669">MLLEFSLLSQNMGSKILPQLLLLVKTFARQRFVTRAESESRGGEVVEDTENVGEEVVEEGSEEDEVKNEASCHHYFSKASIQDSFQESPGSLSVDFERFYDPSSYSNADVFMRELLGSFDI</sequence>
<dbReference type="Proteomes" id="UP000657918">
    <property type="component" value="Unassembled WGS sequence"/>
</dbReference>
<keyword evidence="2" id="KW-1185">Reference proteome</keyword>
<accession>A0A835KA04</accession>
<proteinExistence type="predicted"/>
<evidence type="ECO:0000313" key="1">
    <source>
        <dbReference type="EMBL" id="KAF9685449.1"/>
    </source>
</evidence>
<organism evidence="1 2">
    <name type="scientific">Salix dunnii</name>
    <dbReference type="NCBI Taxonomy" id="1413687"/>
    <lineage>
        <taxon>Eukaryota</taxon>
        <taxon>Viridiplantae</taxon>
        <taxon>Streptophyta</taxon>
        <taxon>Embryophyta</taxon>
        <taxon>Tracheophyta</taxon>
        <taxon>Spermatophyta</taxon>
        <taxon>Magnoliopsida</taxon>
        <taxon>eudicotyledons</taxon>
        <taxon>Gunneridae</taxon>
        <taxon>Pentapetalae</taxon>
        <taxon>rosids</taxon>
        <taxon>fabids</taxon>
        <taxon>Malpighiales</taxon>
        <taxon>Salicaceae</taxon>
        <taxon>Saliceae</taxon>
        <taxon>Salix</taxon>
    </lineage>
</organism>
<protein>
    <submittedName>
        <fullName evidence="1">Uncharacterized protein</fullName>
    </submittedName>
</protein>
<comment type="caution">
    <text evidence="1">The sequence shown here is derived from an EMBL/GenBank/DDBJ whole genome shotgun (WGS) entry which is preliminary data.</text>
</comment>
<dbReference type="AlphaFoldDB" id="A0A835KA04"/>
<name>A0A835KA04_9ROSI</name>
<gene>
    <name evidence="1" type="ORF">SADUNF_Sadunf03G0055700</name>
</gene>